<feature type="region of interest" description="Disordered" evidence="1">
    <location>
        <begin position="169"/>
        <end position="191"/>
    </location>
</feature>
<feature type="region of interest" description="Disordered" evidence="1">
    <location>
        <begin position="108"/>
        <end position="135"/>
    </location>
</feature>
<dbReference type="EMBL" id="HBEL01046819">
    <property type="protein sequence ID" value="CAD8425603.1"/>
    <property type="molecule type" value="Transcribed_RNA"/>
</dbReference>
<sequence length="191" mass="20292">MTAAAAIETAGRVKAVAEKQQILLGQSLQQQMRQRQLIIAAANRLREYENAAVLANHAFNPNPYTSSQIPFTTNIGGGTSNEHVTSAHLINCLCDSSLFSSSVGTATGDSQNVHNNPTSIIVSGNSHLQNNPAQSTQLSVDRQDSAFRLAAATALTSDQLADALSQALSESRSKTYQASNTMDSSSHNYQA</sequence>
<evidence type="ECO:0000256" key="1">
    <source>
        <dbReference type="SAM" id="MobiDB-lite"/>
    </source>
</evidence>
<gene>
    <name evidence="2" type="ORF">PINE0816_LOCUS21763</name>
</gene>
<reference evidence="2" key="1">
    <citation type="submission" date="2021-01" db="EMBL/GenBank/DDBJ databases">
        <authorList>
            <person name="Corre E."/>
            <person name="Pelletier E."/>
            <person name="Niang G."/>
            <person name="Scheremetjew M."/>
            <person name="Finn R."/>
            <person name="Kale V."/>
            <person name="Holt S."/>
            <person name="Cochrane G."/>
            <person name="Meng A."/>
            <person name="Brown T."/>
            <person name="Cohen L."/>
        </authorList>
    </citation>
    <scope>NUCLEOTIDE SEQUENCE</scope>
    <source>
        <strain evidence="2">CCAP1064/1</strain>
    </source>
</reference>
<organism evidence="2">
    <name type="scientific">Proboscia inermis</name>
    <dbReference type="NCBI Taxonomy" id="420281"/>
    <lineage>
        <taxon>Eukaryota</taxon>
        <taxon>Sar</taxon>
        <taxon>Stramenopiles</taxon>
        <taxon>Ochrophyta</taxon>
        <taxon>Bacillariophyta</taxon>
        <taxon>Coscinodiscophyceae</taxon>
        <taxon>Rhizosoleniophycidae</taxon>
        <taxon>Rhizosoleniales</taxon>
        <taxon>Rhizosoleniaceae</taxon>
        <taxon>Proboscia</taxon>
    </lineage>
</organism>
<proteinExistence type="predicted"/>
<evidence type="ECO:0000313" key="2">
    <source>
        <dbReference type="EMBL" id="CAD8425603.1"/>
    </source>
</evidence>
<accession>A0A7S0CK36</accession>
<name>A0A7S0CK36_9STRA</name>
<dbReference type="AlphaFoldDB" id="A0A7S0CK36"/>
<protein>
    <submittedName>
        <fullName evidence="2">Uncharacterized protein</fullName>
    </submittedName>
</protein>